<organism evidence="2 3">
    <name type="scientific">Streptomyces umbrinus</name>
    <dbReference type="NCBI Taxonomy" id="67370"/>
    <lineage>
        <taxon>Bacteria</taxon>
        <taxon>Bacillati</taxon>
        <taxon>Actinomycetota</taxon>
        <taxon>Actinomycetes</taxon>
        <taxon>Kitasatosporales</taxon>
        <taxon>Streptomycetaceae</taxon>
        <taxon>Streptomyces</taxon>
        <taxon>Streptomyces phaeochromogenes group</taxon>
    </lineage>
</organism>
<proteinExistence type="predicted"/>
<accession>A0ABU0SQD1</accession>
<name>A0ABU0SQD1_9ACTN</name>
<reference evidence="2 3" key="1">
    <citation type="submission" date="2023-07" db="EMBL/GenBank/DDBJ databases">
        <title>Comparative genomics of wheat-associated soil bacteria to identify genetic determinants of phenazine resistance.</title>
        <authorList>
            <person name="Mouncey N."/>
        </authorList>
    </citation>
    <scope>NUCLEOTIDE SEQUENCE [LARGE SCALE GENOMIC DNA]</scope>
    <source>
        <strain evidence="2 3">V2I4</strain>
    </source>
</reference>
<feature type="transmembrane region" description="Helical" evidence="1">
    <location>
        <begin position="38"/>
        <end position="61"/>
    </location>
</feature>
<sequence length="67" mass="7059">MRFGPRARVPAGAVITASVIRDGWSPPIATERLKDADALATTFTVLVAVHVLACAATAVAWPRETQS</sequence>
<comment type="caution">
    <text evidence="2">The sequence shown here is derived from an EMBL/GenBank/DDBJ whole genome shotgun (WGS) entry which is preliminary data.</text>
</comment>
<dbReference type="RefSeq" id="WP_307521106.1">
    <property type="nucleotide sequence ID" value="NZ_JAUSZI010000002.1"/>
</dbReference>
<dbReference type="EMBL" id="JAUSZI010000002">
    <property type="protein sequence ID" value="MDQ1025768.1"/>
    <property type="molecule type" value="Genomic_DNA"/>
</dbReference>
<evidence type="ECO:0000313" key="2">
    <source>
        <dbReference type="EMBL" id="MDQ1025768.1"/>
    </source>
</evidence>
<keyword evidence="1" id="KW-0812">Transmembrane</keyword>
<gene>
    <name evidence="2" type="ORF">QF035_003350</name>
</gene>
<protein>
    <submittedName>
        <fullName evidence="2">Uncharacterized protein</fullName>
    </submittedName>
</protein>
<evidence type="ECO:0000256" key="1">
    <source>
        <dbReference type="SAM" id="Phobius"/>
    </source>
</evidence>
<dbReference type="Proteomes" id="UP001230328">
    <property type="component" value="Unassembled WGS sequence"/>
</dbReference>
<evidence type="ECO:0000313" key="3">
    <source>
        <dbReference type="Proteomes" id="UP001230328"/>
    </source>
</evidence>
<keyword evidence="3" id="KW-1185">Reference proteome</keyword>
<keyword evidence="1" id="KW-0472">Membrane</keyword>
<keyword evidence="1" id="KW-1133">Transmembrane helix</keyword>